<evidence type="ECO:0000256" key="1">
    <source>
        <dbReference type="ARBA" id="ARBA00004651"/>
    </source>
</evidence>
<dbReference type="InterPro" id="IPR025857">
    <property type="entry name" value="MacB_PCD"/>
</dbReference>
<dbReference type="GO" id="GO:0022857">
    <property type="term" value="F:transmembrane transporter activity"/>
    <property type="evidence" value="ECO:0007669"/>
    <property type="project" value="TreeGrafter"/>
</dbReference>
<sequence length="792" mass="88161">MIRNYFKVAWRNITNNKGYSAINILGLSAGMAVAMLIALWVVNEYAYDRFLPDNNRLYRVMRNFESNGDTLTFNTVSLKLSDVLRNEIPEMEYVCEADWLGTHGLMAGDRKVVMDGGAVQQDFLKAFQFPLLQGKAETVFQDPSSIVLTKSAAATLFGKEDPMGKIVRLDNRDNFRVTGILRDLPANSTFQFKYLFPFSYYDQTVPFVKNSRSGGFANNAFQIFVKLKAGINSDRLASKIAMLEKREKGNTNAEKSIVILQALNRWHLFGEYKNGKNTGGFIDYVRIFSVIGILVLIIACINFVNLTTARSAKRGKEVGIRKAIGSQRSQLVMQFLAESLLLSFMALICSLLMVWLLLPAFNSITGTAVQMPAGNVGFWGITLLCVVLTGIAAGLKPAFYLSSFNPVRTLKGAVKTGRSAVFSRRALVVVQFTCSIALVISTLVIYRQMQYAKERPTGYDADRLVMSQMSDDLNKHYDALKSELLQSGLVSQVARSSSAPTTISWHSDLKYFPGKLPGETVEMGMIVISNDYFTTMGMKLLSGRDYTQGQADSNSVILNEAAVKRLRLKDPLNAEITRGESERYRVIGVVRNALMLSPFQQADPTMFTRTNNEGEYLLYRLAPGVEPHKALAGLETIFGKYNPAYPYVYEFVDKVYNSKFHQEMLTGRLSGIFAILAIAISCLGLLGLAAYMAEQRTKEIGVRKVLGASIVQVWFLLSRDFIVLVLISCLIASPLALYFLQHWLAQYEYRINIGPGVFLVAAVMALLITLCTISFQAIRAAVANPVKSLRTE</sequence>
<dbReference type="PANTHER" id="PTHR30572">
    <property type="entry name" value="MEMBRANE COMPONENT OF TRANSPORTER-RELATED"/>
    <property type="match status" value="1"/>
</dbReference>
<dbReference type="AlphaFoldDB" id="A0A365XVA2"/>
<evidence type="ECO:0000256" key="3">
    <source>
        <dbReference type="ARBA" id="ARBA00022692"/>
    </source>
</evidence>
<dbReference type="Pfam" id="PF12704">
    <property type="entry name" value="MacB_PCD"/>
    <property type="match status" value="2"/>
</dbReference>
<evidence type="ECO:0000313" key="10">
    <source>
        <dbReference type="Proteomes" id="UP000253410"/>
    </source>
</evidence>
<feature type="transmembrane region" description="Helical" evidence="6">
    <location>
        <begin position="669"/>
        <end position="693"/>
    </location>
</feature>
<reference evidence="9 10" key="1">
    <citation type="submission" date="2018-05" db="EMBL/GenBank/DDBJ databases">
        <title>Chitinophaga sp. K3CV102501T nov., isolated from isolated from a monsoon evergreen broad-leaved forest soil.</title>
        <authorList>
            <person name="Lv Y."/>
        </authorList>
    </citation>
    <scope>NUCLEOTIDE SEQUENCE [LARGE SCALE GENOMIC DNA]</scope>
    <source>
        <strain evidence="9 10">GDMCC 1.1325</strain>
    </source>
</reference>
<organism evidence="9 10">
    <name type="scientific">Chitinophaga flava</name>
    <dbReference type="NCBI Taxonomy" id="2259036"/>
    <lineage>
        <taxon>Bacteria</taxon>
        <taxon>Pseudomonadati</taxon>
        <taxon>Bacteroidota</taxon>
        <taxon>Chitinophagia</taxon>
        <taxon>Chitinophagales</taxon>
        <taxon>Chitinophagaceae</taxon>
        <taxon>Chitinophaga</taxon>
    </lineage>
</organism>
<evidence type="ECO:0000256" key="6">
    <source>
        <dbReference type="SAM" id="Phobius"/>
    </source>
</evidence>
<feature type="domain" description="ABC3 transporter permease C-terminal" evidence="7">
    <location>
        <begin position="672"/>
        <end position="784"/>
    </location>
</feature>
<name>A0A365XVA2_9BACT</name>
<dbReference type="Proteomes" id="UP000253410">
    <property type="component" value="Unassembled WGS sequence"/>
</dbReference>
<evidence type="ECO:0000313" key="9">
    <source>
        <dbReference type="EMBL" id="RBL90028.1"/>
    </source>
</evidence>
<feature type="transmembrane region" description="Helical" evidence="6">
    <location>
        <begin position="335"/>
        <end position="358"/>
    </location>
</feature>
<feature type="domain" description="MacB-like periplasmic core" evidence="8">
    <location>
        <begin position="435"/>
        <end position="635"/>
    </location>
</feature>
<proteinExistence type="predicted"/>
<dbReference type="OrthoDB" id="5933722at2"/>
<evidence type="ECO:0000256" key="5">
    <source>
        <dbReference type="ARBA" id="ARBA00023136"/>
    </source>
</evidence>
<evidence type="ECO:0000259" key="8">
    <source>
        <dbReference type="Pfam" id="PF12704"/>
    </source>
</evidence>
<protein>
    <submittedName>
        <fullName evidence="9">ABC transporter permease</fullName>
    </submittedName>
</protein>
<gene>
    <name evidence="9" type="ORF">DF182_26510</name>
</gene>
<feature type="transmembrane region" description="Helical" evidence="6">
    <location>
        <begin position="21"/>
        <end position="42"/>
    </location>
</feature>
<dbReference type="GO" id="GO:0005886">
    <property type="term" value="C:plasma membrane"/>
    <property type="evidence" value="ECO:0007669"/>
    <property type="project" value="UniProtKB-SubCell"/>
</dbReference>
<feature type="domain" description="MacB-like periplasmic core" evidence="8">
    <location>
        <begin position="20"/>
        <end position="240"/>
    </location>
</feature>
<comment type="caution">
    <text evidence="9">The sequence shown here is derived from an EMBL/GenBank/DDBJ whole genome shotgun (WGS) entry which is preliminary data.</text>
</comment>
<keyword evidence="10" id="KW-1185">Reference proteome</keyword>
<evidence type="ECO:0000256" key="4">
    <source>
        <dbReference type="ARBA" id="ARBA00022989"/>
    </source>
</evidence>
<comment type="subcellular location">
    <subcellularLocation>
        <location evidence="1">Cell membrane</location>
        <topology evidence="1">Multi-pass membrane protein</topology>
    </subcellularLocation>
</comment>
<dbReference type="PANTHER" id="PTHR30572:SF18">
    <property type="entry name" value="ABC-TYPE MACROLIDE FAMILY EXPORT SYSTEM PERMEASE COMPONENT 2"/>
    <property type="match status" value="1"/>
</dbReference>
<dbReference type="RefSeq" id="WP_113618778.1">
    <property type="nucleotide sequence ID" value="NZ_QFFJ01000002.1"/>
</dbReference>
<dbReference type="Pfam" id="PF02687">
    <property type="entry name" value="FtsX"/>
    <property type="match status" value="2"/>
</dbReference>
<feature type="transmembrane region" description="Helical" evidence="6">
    <location>
        <begin position="284"/>
        <end position="306"/>
    </location>
</feature>
<evidence type="ECO:0000256" key="2">
    <source>
        <dbReference type="ARBA" id="ARBA00022475"/>
    </source>
</evidence>
<keyword evidence="2" id="KW-1003">Cell membrane</keyword>
<keyword evidence="3 6" id="KW-0812">Transmembrane</keyword>
<accession>A0A365XVA2</accession>
<dbReference type="InterPro" id="IPR003838">
    <property type="entry name" value="ABC3_permease_C"/>
</dbReference>
<feature type="domain" description="ABC3 transporter permease C-terminal" evidence="7">
    <location>
        <begin position="290"/>
        <end position="400"/>
    </location>
</feature>
<feature type="transmembrane region" description="Helical" evidence="6">
    <location>
        <begin position="422"/>
        <end position="446"/>
    </location>
</feature>
<feature type="transmembrane region" description="Helical" evidence="6">
    <location>
        <begin position="757"/>
        <end position="778"/>
    </location>
</feature>
<feature type="transmembrane region" description="Helical" evidence="6">
    <location>
        <begin position="378"/>
        <end position="401"/>
    </location>
</feature>
<evidence type="ECO:0000259" key="7">
    <source>
        <dbReference type="Pfam" id="PF02687"/>
    </source>
</evidence>
<dbReference type="InterPro" id="IPR050250">
    <property type="entry name" value="Macrolide_Exporter_MacB"/>
</dbReference>
<keyword evidence="5 6" id="KW-0472">Membrane</keyword>
<dbReference type="EMBL" id="QFFJ01000002">
    <property type="protein sequence ID" value="RBL90028.1"/>
    <property type="molecule type" value="Genomic_DNA"/>
</dbReference>
<keyword evidence="4 6" id="KW-1133">Transmembrane helix</keyword>
<feature type="transmembrane region" description="Helical" evidence="6">
    <location>
        <begin position="723"/>
        <end position="745"/>
    </location>
</feature>